<gene>
    <name evidence="1" type="ORF">TSAR_009209</name>
</gene>
<dbReference type="OrthoDB" id="7696379at2759"/>
<dbReference type="EMBL" id="NNAY01004825">
    <property type="protein sequence ID" value="OXU17367.1"/>
    <property type="molecule type" value="Genomic_DNA"/>
</dbReference>
<comment type="caution">
    <text evidence="1">The sequence shown here is derived from an EMBL/GenBank/DDBJ whole genome shotgun (WGS) entry which is preliminary data.</text>
</comment>
<proteinExistence type="predicted"/>
<protein>
    <submittedName>
        <fullName evidence="1">Uncharacterized protein</fullName>
    </submittedName>
</protein>
<accession>A0A232EG94</accession>
<organism evidence="1 2">
    <name type="scientific">Trichomalopsis sarcophagae</name>
    <dbReference type="NCBI Taxonomy" id="543379"/>
    <lineage>
        <taxon>Eukaryota</taxon>
        <taxon>Metazoa</taxon>
        <taxon>Ecdysozoa</taxon>
        <taxon>Arthropoda</taxon>
        <taxon>Hexapoda</taxon>
        <taxon>Insecta</taxon>
        <taxon>Pterygota</taxon>
        <taxon>Neoptera</taxon>
        <taxon>Endopterygota</taxon>
        <taxon>Hymenoptera</taxon>
        <taxon>Apocrita</taxon>
        <taxon>Proctotrupomorpha</taxon>
        <taxon>Chalcidoidea</taxon>
        <taxon>Pteromalidae</taxon>
        <taxon>Pteromalinae</taxon>
        <taxon>Trichomalopsis</taxon>
    </lineage>
</organism>
<name>A0A232EG94_9HYME</name>
<dbReference type="Proteomes" id="UP000215335">
    <property type="component" value="Unassembled WGS sequence"/>
</dbReference>
<evidence type="ECO:0000313" key="1">
    <source>
        <dbReference type="EMBL" id="OXU17367.1"/>
    </source>
</evidence>
<dbReference type="AlphaFoldDB" id="A0A232EG94"/>
<keyword evidence="2" id="KW-1185">Reference proteome</keyword>
<reference evidence="1 2" key="1">
    <citation type="journal article" date="2017" name="Curr. Biol.">
        <title>The Evolution of Venom by Co-option of Single-Copy Genes.</title>
        <authorList>
            <person name="Martinson E.O."/>
            <person name="Mrinalini"/>
            <person name="Kelkar Y.D."/>
            <person name="Chang C.H."/>
            <person name="Werren J.H."/>
        </authorList>
    </citation>
    <scope>NUCLEOTIDE SEQUENCE [LARGE SCALE GENOMIC DNA]</scope>
    <source>
        <strain evidence="1 2">Alberta</strain>
        <tissue evidence="1">Whole body</tissue>
    </source>
</reference>
<evidence type="ECO:0000313" key="2">
    <source>
        <dbReference type="Proteomes" id="UP000215335"/>
    </source>
</evidence>
<sequence length="302" mass="35228">MTEQMAKMQEKINCLEKADESKNRRITWLSQQLHDSEEKRHKLETTVVNNDNSFNPTDFQNSTSIGTENLTKNDITKFIQKEVQKLASSFARNENQLSKETRVSESISDKGSTVRRDVESWRIIYYSYPALPREYKLTEKIKYEYYMDLLISELQANNVLYIIDSTDPVKILNRIKEIKLSETNVTSTTIRRQLYTIQYNPPKDKAKDFIDRFEELLRNYNNLSDIQVLSEIEKRDAFQNAIVKDIPKIADIDFMMKDIGGSLTYNKMKMYIMQMESLKNQTPTGNTATGTALLTEVNLEHI</sequence>